<proteinExistence type="predicted"/>
<feature type="chain" id="PRO_5034431889" evidence="2">
    <location>
        <begin position="21"/>
        <end position="512"/>
    </location>
</feature>
<evidence type="ECO:0000313" key="4">
    <source>
        <dbReference type="Proteomes" id="UP000431533"/>
    </source>
</evidence>
<evidence type="ECO:0000256" key="1">
    <source>
        <dbReference type="SAM" id="MobiDB-lite"/>
    </source>
</evidence>
<dbReference type="EMBL" id="QGMH01000133">
    <property type="protein sequence ID" value="TVY24377.1"/>
    <property type="molecule type" value="Genomic_DNA"/>
</dbReference>
<keyword evidence="2" id="KW-0732">Signal</keyword>
<name>A0A8H8QWZ5_9HELO</name>
<organism evidence="3 4">
    <name type="scientific">Lachnellula hyalina</name>
    <dbReference type="NCBI Taxonomy" id="1316788"/>
    <lineage>
        <taxon>Eukaryota</taxon>
        <taxon>Fungi</taxon>
        <taxon>Dikarya</taxon>
        <taxon>Ascomycota</taxon>
        <taxon>Pezizomycotina</taxon>
        <taxon>Leotiomycetes</taxon>
        <taxon>Helotiales</taxon>
        <taxon>Lachnaceae</taxon>
        <taxon>Lachnellula</taxon>
    </lineage>
</organism>
<dbReference type="OrthoDB" id="5414271at2759"/>
<feature type="region of interest" description="Disordered" evidence="1">
    <location>
        <begin position="117"/>
        <end position="140"/>
    </location>
</feature>
<dbReference type="Proteomes" id="UP000431533">
    <property type="component" value="Unassembled WGS sequence"/>
</dbReference>
<dbReference type="GeneID" id="41987657"/>
<keyword evidence="4" id="KW-1185">Reference proteome</keyword>
<dbReference type="RefSeq" id="XP_031003165.1">
    <property type="nucleotide sequence ID" value="XM_031152388.1"/>
</dbReference>
<comment type="caution">
    <text evidence="3">The sequence shown here is derived from an EMBL/GenBank/DDBJ whole genome shotgun (WGS) entry which is preliminary data.</text>
</comment>
<evidence type="ECO:0000256" key="2">
    <source>
        <dbReference type="SAM" id="SignalP"/>
    </source>
</evidence>
<accession>A0A8H8QWZ5</accession>
<protein>
    <submittedName>
        <fullName evidence="3">Uncharacterized protein</fullName>
    </submittedName>
</protein>
<reference evidence="3 4" key="1">
    <citation type="submission" date="2018-05" db="EMBL/GenBank/DDBJ databases">
        <title>Genome sequencing and assembly of the regulated plant pathogen Lachnellula willkommii and related sister species for the development of diagnostic species identification markers.</title>
        <authorList>
            <person name="Giroux E."/>
            <person name="Bilodeau G."/>
        </authorList>
    </citation>
    <scope>NUCLEOTIDE SEQUENCE [LARGE SCALE GENOMIC DNA]</scope>
    <source>
        <strain evidence="3 4">CBS 185.66</strain>
    </source>
</reference>
<sequence length="512" mass="56210">MPTSPTKHVVLSVSSGLAIAALLKYLKDGDRDKTSTSLNAHGIEAQLGPWYSAPGTWMPFENEKQIVTLGPAINARLADGFCGVNEVQISRLPLAEAGTSAWSILTSIIHPSPFPRDALEPSSSSSSPSKEEATTLNPKDYWPHLPLEPLTLHDTKLCVKISRATLMTLFAITNARPIFSYSSASGYRSAYPSYCGQWSIAWPIGKPCILHTIAIAPQRTSTPPPPPDFSVRADKCVELLCGIVSDAAGWKLAFPGRAKGQGPWKLEATKKGFPGAHGSRHLYNMMGGRVFEVDLLSLVRCNSEIDTKDSALKLEIPCLTASPQNEHDVAVVFVPEPIQALLARALDCLPWSSLSWSLHRGLKDTLLAYGRPTMNRHRRRLASMLKRVAEEKLSSLVKKGWDAEFVKSSMGDMAESSIMAGVGNSGDLVRVVIAVVEVLIEHSQDEGWSKNKDETDFWKGLIQKTKDSDSDIDLDLNMDSSIIGLVKFFVLEWSQELDYQLYHQLPVSLYLA</sequence>
<feature type="signal peptide" evidence="2">
    <location>
        <begin position="1"/>
        <end position="20"/>
    </location>
</feature>
<gene>
    <name evidence="3" type="ORF">LHYA1_G007459</name>
</gene>
<dbReference type="AlphaFoldDB" id="A0A8H8QWZ5"/>
<evidence type="ECO:0000313" key="3">
    <source>
        <dbReference type="EMBL" id="TVY24377.1"/>
    </source>
</evidence>